<sequence length="114" mass="12489">MEGAMVSALNSLLFKLNDLLESRHKSLVGLRREIGFLESELRSMNSMLQRLADMEEMDAQAKECGSWPTTSKIASTSSCITSAPSLGELGSSTRWHGKSKGYSCYVGSACRYKS</sequence>
<proteinExistence type="inferred from homology"/>
<evidence type="ECO:0000313" key="8">
    <source>
        <dbReference type="Proteomes" id="UP000026962"/>
    </source>
</evidence>
<keyword evidence="4" id="KW-0547">Nucleotide-binding</keyword>
<keyword evidence="3" id="KW-0677">Repeat</keyword>
<comment type="similarity">
    <text evidence="1">Belongs to the disease resistance NB-LRR family.</text>
</comment>
<evidence type="ECO:0000256" key="2">
    <source>
        <dbReference type="ARBA" id="ARBA00022614"/>
    </source>
</evidence>
<dbReference type="AlphaFoldDB" id="A0A0E0LK73"/>
<evidence type="ECO:0000256" key="1">
    <source>
        <dbReference type="ARBA" id="ARBA00008894"/>
    </source>
</evidence>
<feature type="domain" description="Disease resistance N-terminal" evidence="6">
    <location>
        <begin position="8"/>
        <end position="64"/>
    </location>
</feature>
<dbReference type="InterPro" id="IPR041118">
    <property type="entry name" value="Rx_N"/>
</dbReference>
<dbReference type="EnsemblPlants" id="OPUNC07G11820.1">
    <property type="protein sequence ID" value="OPUNC07G11820.1"/>
    <property type="gene ID" value="OPUNC07G11820"/>
</dbReference>
<dbReference type="STRING" id="4537.A0A0E0LK73"/>
<accession>A0A0E0LK73</accession>
<evidence type="ECO:0000259" key="6">
    <source>
        <dbReference type="Pfam" id="PF18052"/>
    </source>
</evidence>
<protein>
    <recommendedName>
        <fullName evidence="6">Disease resistance N-terminal domain-containing protein</fullName>
    </recommendedName>
</protein>
<dbReference type="GO" id="GO:0000166">
    <property type="term" value="F:nucleotide binding"/>
    <property type="evidence" value="ECO:0007669"/>
    <property type="project" value="UniProtKB-KW"/>
</dbReference>
<dbReference type="HOGENOM" id="CLU_2125125_0_0_1"/>
<reference evidence="7" key="2">
    <citation type="submission" date="2018-05" db="EMBL/GenBank/DDBJ databases">
        <title>OpunRS2 (Oryza punctata Reference Sequence Version 2).</title>
        <authorList>
            <person name="Zhang J."/>
            <person name="Kudrna D."/>
            <person name="Lee S."/>
            <person name="Talag J."/>
            <person name="Welchert J."/>
            <person name="Wing R.A."/>
        </authorList>
    </citation>
    <scope>NUCLEOTIDE SEQUENCE [LARGE SCALE GENOMIC DNA]</scope>
</reference>
<name>A0A0E0LK73_ORYPU</name>
<keyword evidence="8" id="KW-1185">Reference proteome</keyword>
<dbReference type="Pfam" id="PF18052">
    <property type="entry name" value="Rx_N"/>
    <property type="match status" value="1"/>
</dbReference>
<evidence type="ECO:0000313" key="7">
    <source>
        <dbReference type="EnsemblPlants" id="OPUNC07G11820.1"/>
    </source>
</evidence>
<evidence type="ECO:0000256" key="5">
    <source>
        <dbReference type="ARBA" id="ARBA00022821"/>
    </source>
</evidence>
<keyword evidence="5" id="KW-0611">Plant defense</keyword>
<keyword evidence="2" id="KW-0433">Leucine-rich repeat</keyword>
<dbReference type="Gene3D" id="1.20.5.4130">
    <property type="match status" value="1"/>
</dbReference>
<organism evidence="7">
    <name type="scientific">Oryza punctata</name>
    <name type="common">Red rice</name>
    <dbReference type="NCBI Taxonomy" id="4537"/>
    <lineage>
        <taxon>Eukaryota</taxon>
        <taxon>Viridiplantae</taxon>
        <taxon>Streptophyta</taxon>
        <taxon>Embryophyta</taxon>
        <taxon>Tracheophyta</taxon>
        <taxon>Spermatophyta</taxon>
        <taxon>Magnoliopsida</taxon>
        <taxon>Liliopsida</taxon>
        <taxon>Poales</taxon>
        <taxon>Poaceae</taxon>
        <taxon>BOP clade</taxon>
        <taxon>Oryzoideae</taxon>
        <taxon>Oryzeae</taxon>
        <taxon>Oryzinae</taxon>
        <taxon>Oryza</taxon>
    </lineage>
</organism>
<reference evidence="7" key="1">
    <citation type="submission" date="2015-04" db="UniProtKB">
        <authorList>
            <consortium name="EnsemblPlants"/>
        </authorList>
    </citation>
    <scope>IDENTIFICATION</scope>
</reference>
<dbReference type="Proteomes" id="UP000026962">
    <property type="component" value="Chromosome 7"/>
</dbReference>
<evidence type="ECO:0000256" key="3">
    <source>
        <dbReference type="ARBA" id="ARBA00022737"/>
    </source>
</evidence>
<dbReference type="GO" id="GO:0006952">
    <property type="term" value="P:defense response"/>
    <property type="evidence" value="ECO:0007669"/>
    <property type="project" value="UniProtKB-KW"/>
</dbReference>
<evidence type="ECO:0000256" key="4">
    <source>
        <dbReference type="ARBA" id="ARBA00022741"/>
    </source>
</evidence>
<dbReference type="Gramene" id="OPUNC07G11820.1">
    <property type="protein sequence ID" value="OPUNC07G11820.1"/>
    <property type="gene ID" value="OPUNC07G11820"/>
</dbReference>